<dbReference type="EMBL" id="VCDI01000001">
    <property type="protein sequence ID" value="TLU73963.1"/>
    <property type="molecule type" value="Genomic_DNA"/>
</dbReference>
<dbReference type="GO" id="GO:0000156">
    <property type="term" value="F:phosphorelay response regulator activity"/>
    <property type="evidence" value="ECO:0007669"/>
    <property type="project" value="TreeGrafter"/>
</dbReference>
<comment type="caution">
    <text evidence="12">The sequence shown here is derived from an EMBL/GenBank/DDBJ whole genome shotgun (WGS) entry which is preliminary data.</text>
</comment>
<dbReference type="GO" id="GO:0032993">
    <property type="term" value="C:protein-DNA complex"/>
    <property type="evidence" value="ECO:0007669"/>
    <property type="project" value="TreeGrafter"/>
</dbReference>
<evidence type="ECO:0000256" key="9">
    <source>
        <dbReference type="PROSITE-ProRule" id="PRU01091"/>
    </source>
</evidence>
<proteinExistence type="predicted"/>
<name>A0A5R9JAY2_9PROT</name>
<keyword evidence="7" id="KW-0804">Transcription</keyword>
<evidence type="ECO:0000256" key="1">
    <source>
        <dbReference type="ARBA" id="ARBA00004496"/>
    </source>
</evidence>
<dbReference type="InterPro" id="IPR016032">
    <property type="entry name" value="Sig_transdc_resp-reg_C-effctor"/>
</dbReference>
<evidence type="ECO:0000256" key="6">
    <source>
        <dbReference type="ARBA" id="ARBA00023125"/>
    </source>
</evidence>
<dbReference type="PANTHER" id="PTHR48111:SF50">
    <property type="entry name" value="KDP OPERON TRANSCRIPTIONAL REGULATORY PROTEIN KDPE"/>
    <property type="match status" value="1"/>
</dbReference>
<dbReference type="PANTHER" id="PTHR48111">
    <property type="entry name" value="REGULATOR OF RPOS"/>
    <property type="match status" value="1"/>
</dbReference>
<dbReference type="Pfam" id="PF00486">
    <property type="entry name" value="Trans_reg_C"/>
    <property type="match status" value="1"/>
</dbReference>
<evidence type="ECO:0000256" key="2">
    <source>
        <dbReference type="ARBA" id="ARBA00022490"/>
    </source>
</evidence>
<dbReference type="GO" id="GO:0045893">
    <property type="term" value="P:positive regulation of DNA-templated transcription"/>
    <property type="evidence" value="ECO:0007669"/>
    <property type="project" value="UniProtKB-ARBA"/>
</dbReference>
<feature type="DNA-binding region" description="OmpR/PhoB-type" evidence="9">
    <location>
        <begin position="140"/>
        <end position="236"/>
    </location>
</feature>
<dbReference type="GO" id="GO:0000987">
    <property type="term" value="F:cis-regulatory region sequence-specific DNA binding"/>
    <property type="evidence" value="ECO:0007669"/>
    <property type="project" value="UniProtKB-ARBA"/>
</dbReference>
<evidence type="ECO:0000256" key="7">
    <source>
        <dbReference type="ARBA" id="ARBA00023163"/>
    </source>
</evidence>
<dbReference type="SMART" id="SM00862">
    <property type="entry name" value="Trans_reg_C"/>
    <property type="match status" value="1"/>
</dbReference>
<dbReference type="Gene3D" id="3.40.50.2300">
    <property type="match status" value="1"/>
</dbReference>
<dbReference type="InterPro" id="IPR001789">
    <property type="entry name" value="Sig_transdc_resp-reg_receiver"/>
</dbReference>
<evidence type="ECO:0000256" key="5">
    <source>
        <dbReference type="ARBA" id="ARBA00023015"/>
    </source>
</evidence>
<protein>
    <submittedName>
        <fullName evidence="12">Response regulator transcription factor</fullName>
    </submittedName>
</protein>
<evidence type="ECO:0000259" key="11">
    <source>
        <dbReference type="PROSITE" id="PS51755"/>
    </source>
</evidence>
<keyword evidence="6 9" id="KW-0238">DNA-binding</keyword>
<keyword evidence="4" id="KW-0902">Two-component regulatory system</keyword>
<evidence type="ECO:0000256" key="8">
    <source>
        <dbReference type="PROSITE-ProRule" id="PRU00169"/>
    </source>
</evidence>
<comment type="subcellular location">
    <subcellularLocation>
        <location evidence="1">Cytoplasm</location>
    </subcellularLocation>
</comment>
<dbReference type="Proteomes" id="UP000305654">
    <property type="component" value="Unassembled WGS sequence"/>
</dbReference>
<dbReference type="FunFam" id="3.40.50.2300:FF:000021">
    <property type="entry name" value="Two-component system response regulator KdpE"/>
    <property type="match status" value="1"/>
</dbReference>
<keyword evidence="2" id="KW-0963">Cytoplasm</keyword>
<feature type="modified residue" description="4-aspartylphosphate" evidence="8">
    <location>
        <position position="63"/>
    </location>
</feature>
<evidence type="ECO:0000313" key="12">
    <source>
        <dbReference type="EMBL" id="TLU73963.1"/>
    </source>
</evidence>
<dbReference type="SUPFAM" id="SSF52172">
    <property type="entry name" value="CheY-like"/>
    <property type="match status" value="1"/>
</dbReference>
<sequence length="239" mass="25868">MSGIDTGRPDGRRHVLVIDDEAQIHRFLRPALEAAGYAVASAATAAEGLREAVQHPPDMVLLDLGLPDMDGKQALGRLRAFSQVPVIILSARDRETEKIAALDGGADDYVEKPFSLGELLARIRTALRRRDGLAPPPGADGMLEAGPLALDIPAHRLLLAGEPVTLSPREFQLLAMLMRHAGRLVTHRQLLTTVWGPAHADDVQYLRVYIGHLRQKLGAAARMITTEPGIGYRLVAEPG</sequence>
<evidence type="ECO:0000256" key="4">
    <source>
        <dbReference type="ARBA" id="ARBA00023012"/>
    </source>
</evidence>
<keyword evidence="3 8" id="KW-0597">Phosphoprotein</keyword>
<evidence type="ECO:0000256" key="3">
    <source>
        <dbReference type="ARBA" id="ARBA00022553"/>
    </source>
</evidence>
<dbReference type="InterPro" id="IPR036388">
    <property type="entry name" value="WH-like_DNA-bd_sf"/>
</dbReference>
<dbReference type="GO" id="GO:0005829">
    <property type="term" value="C:cytosol"/>
    <property type="evidence" value="ECO:0007669"/>
    <property type="project" value="TreeGrafter"/>
</dbReference>
<dbReference type="GO" id="GO:0042802">
    <property type="term" value="F:identical protein binding"/>
    <property type="evidence" value="ECO:0007669"/>
    <property type="project" value="UniProtKB-ARBA"/>
</dbReference>
<dbReference type="InterPro" id="IPR011006">
    <property type="entry name" value="CheY-like_superfamily"/>
</dbReference>
<evidence type="ECO:0000313" key="13">
    <source>
        <dbReference type="Proteomes" id="UP000305654"/>
    </source>
</evidence>
<dbReference type="PROSITE" id="PS51755">
    <property type="entry name" value="OMPR_PHOB"/>
    <property type="match status" value="1"/>
</dbReference>
<reference evidence="12 13" key="1">
    <citation type="submission" date="2019-05" db="EMBL/GenBank/DDBJ databases">
        <authorList>
            <person name="Pankratov T."/>
            <person name="Grouzdev D."/>
        </authorList>
    </citation>
    <scope>NUCLEOTIDE SEQUENCE [LARGE SCALE GENOMIC DNA]</scope>
    <source>
        <strain evidence="12 13">KEBCLARHB70R</strain>
    </source>
</reference>
<dbReference type="AlphaFoldDB" id="A0A5R9JAY2"/>
<dbReference type="Gene3D" id="6.10.250.690">
    <property type="match status" value="1"/>
</dbReference>
<dbReference type="SMART" id="SM00448">
    <property type="entry name" value="REC"/>
    <property type="match status" value="1"/>
</dbReference>
<dbReference type="PROSITE" id="PS50110">
    <property type="entry name" value="RESPONSE_REGULATORY"/>
    <property type="match status" value="1"/>
</dbReference>
<dbReference type="InterPro" id="IPR039420">
    <property type="entry name" value="WalR-like"/>
</dbReference>
<accession>A0A5R9JAY2</accession>
<evidence type="ECO:0000259" key="10">
    <source>
        <dbReference type="PROSITE" id="PS50110"/>
    </source>
</evidence>
<dbReference type="CDD" id="cd00383">
    <property type="entry name" value="trans_reg_C"/>
    <property type="match status" value="1"/>
</dbReference>
<keyword evidence="5" id="KW-0805">Transcription regulation</keyword>
<feature type="domain" description="OmpR/PhoB-type" evidence="11">
    <location>
        <begin position="140"/>
        <end position="236"/>
    </location>
</feature>
<organism evidence="12 13">
    <name type="scientific">Lichenicoccus roseus</name>
    <dbReference type="NCBI Taxonomy" id="2683649"/>
    <lineage>
        <taxon>Bacteria</taxon>
        <taxon>Pseudomonadati</taxon>
        <taxon>Pseudomonadota</taxon>
        <taxon>Alphaproteobacteria</taxon>
        <taxon>Acetobacterales</taxon>
        <taxon>Acetobacteraceae</taxon>
        <taxon>Lichenicoccus</taxon>
    </lineage>
</organism>
<dbReference type="RefSeq" id="WP_138324216.1">
    <property type="nucleotide sequence ID" value="NZ_VCDI01000001.1"/>
</dbReference>
<keyword evidence="13" id="KW-1185">Reference proteome</keyword>
<feature type="domain" description="Response regulatory" evidence="10">
    <location>
        <begin position="14"/>
        <end position="127"/>
    </location>
</feature>
<dbReference type="SUPFAM" id="SSF46894">
    <property type="entry name" value="C-terminal effector domain of the bipartite response regulators"/>
    <property type="match status" value="1"/>
</dbReference>
<dbReference type="Gene3D" id="1.10.10.10">
    <property type="entry name" value="Winged helix-like DNA-binding domain superfamily/Winged helix DNA-binding domain"/>
    <property type="match status" value="1"/>
</dbReference>
<gene>
    <name evidence="12" type="ORF">FE263_01720</name>
</gene>
<dbReference type="InterPro" id="IPR001867">
    <property type="entry name" value="OmpR/PhoB-type_DNA-bd"/>
</dbReference>
<dbReference type="Pfam" id="PF00072">
    <property type="entry name" value="Response_reg"/>
    <property type="match status" value="1"/>
</dbReference>
<dbReference type="OrthoDB" id="9802426at2"/>